<evidence type="ECO:0000313" key="1">
    <source>
        <dbReference type="EMBL" id="MBT1705119.1"/>
    </source>
</evidence>
<dbReference type="EMBL" id="JAHESD010000047">
    <property type="protein sequence ID" value="MBT1705119.1"/>
    <property type="molecule type" value="Genomic_DNA"/>
</dbReference>
<dbReference type="RefSeq" id="WP_254155076.1">
    <property type="nucleotide sequence ID" value="NZ_JAHESD010000047.1"/>
</dbReference>
<organism evidence="1 2">
    <name type="scientific">Chryseosolibacter indicus</name>
    <dbReference type="NCBI Taxonomy" id="2782351"/>
    <lineage>
        <taxon>Bacteria</taxon>
        <taxon>Pseudomonadati</taxon>
        <taxon>Bacteroidota</taxon>
        <taxon>Cytophagia</taxon>
        <taxon>Cytophagales</taxon>
        <taxon>Chryseotaleaceae</taxon>
        <taxon>Chryseosolibacter</taxon>
    </lineage>
</organism>
<reference evidence="1 2" key="1">
    <citation type="submission" date="2021-05" db="EMBL/GenBank/DDBJ databases">
        <title>A Polyphasic approach of four new species of the genus Ohtaekwangia: Ohtaekwangia histidinii sp. nov., Ohtaekwangia cretensis sp. nov., Ohtaekwangia indiensis sp. nov., Ohtaekwangia reichenbachii sp. nov. from diverse environment.</title>
        <authorList>
            <person name="Octaviana S."/>
        </authorList>
    </citation>
    <scope>NUCLEOTIDE SEQUENCE [LARGE SCALE GENOMIC DNA]</scope>
    <source>
        <strain evidence="1 2">PWU20</strain>
    </source>
</reference>
<name>A0ABS5VW69_9BACT</name>
<comment type="caution">
    <text evidence="1">The sequence shown here is derived from an EMBL/GenBank/DDBJ whole genome shotgun (WGS) entry which is preliminary data.</text>
</comment>
<gene>
    <name evidence="1" type="ORF">KK060_17630</name>
</gene>
<dbReference type="Proteomes" id="UP000772618">
    <property type="component" value="Unassembled WGS sequence"/>
</dbReference>
<keyword evidence="2" id="KW-1185">Reference proteome</keyword>
<proteinExistence type="predicted"/>
<sequence length="1523" mass="167971">MYPISVISTSSLSIDIPVFVRKKFIFQLFVWVCFLVVTNISAQTAQNTPTPSWLEEQRKATETFYKLDQSNNYTESLTYADMNILPIGIKKTVGNMEVTIAVSDMRLETTHSELTLFARIKIPQDDKLLFFGAQGIKLSHTGDIIGDASLVLMGDFSIPINGNTAALKLKGSFDKNTGRAKELTYVSVDCKGFREMGIAAEVEFPESMMSPIDSTGNKVNGRVKGAFATVIRDWNDLLVNISLPPFQINGLEGFIFTLGKAVFDMSDYRNDPSVAFPLNYKQNYLIPDNIALWRGVFVKDLSITLPKQFVKRGNKRVSFESNNLLIDNNGVSGSFAAAGILPINEGSASGWRFSVDAFGIELEANQLTSAGFSGAIGLPVSENSNLGYDAIITMENEYFLKVKSLDTVSFDVFHAKAQLLPNSYVELKVVDDKFKPEALLHGSLNIEARLDGSSSEDVSGKSIAQFKGIEFRSLRLKTDAPRFTAEYFGYKGELAMMNFPVSVKRIGLRTNGDEVGLGMDLKLTLGENLFTGSTSLEFVGDLTEKSIQGEEARQQWHYKKLILNSVEVNAKIAEVVTIKGGLLILNNDPVYGDGFSGNIQLTFDKVLKGLDVKARGMFGKKEFRYWFVDGLVALPGEGIPAFPPVNLKGFGGGISNRMKRDGADATSPTGAKYVPDSGTALGIKASVLFNVANDAAVNGEAAFEVAFNRSGGLNFIGFYGFAKFIGKIPGTENIEKFVGDKMKKIAEMEKEYLAKNPGMEDMLTKLKQYEPDKVPDKIFPATQKPGQDGFAAAMGIQYDFTQQSLHATFDLYVTTVGGFVRGAASGNRAGWAVLHIDPQDWYIHMGTPTDRLGLKMTIQNIVSVETGSYFMLGSQIPASPPPPKEVADILGVDLQQLDYMRDLNALGDGKGLAFGSSLRVATGDITFLILYANFAAGMGFDIMLKDYNDVQCKGRSGKIGFDGWYANGQGYAYLQGELGVKVNLTFIKAKVPIIKGAAAALIQAKLPNPSWFKGYLAVKFNVLGGLVSGSCKFKFTVGEECDLVIPGGSPLDMRMISDLSPRDNSKDVDVFAAPQATFVMKMGVPFEVEDDRGVKAYRIQLISFDVKDGSTSIPGKLVWTQNKDAVSFYSTEVLPPGKSLKAIVRVGFEEWQRGQWVTVYTAGLKAEELMEASFSTGIAPDVIPINNVEYSYPVVDQKFFLQGESRNAYVQLKRGQSYLFSQDFKHEVQFLLADGSKQSLGFIYDAASNRIKYNMPDLMSQKEYSFNLVTLNKDGSAIQNTPVAESVNVGNEDDIITVANKQASTLIRSDVGRVLLAYQFTTSRHNTLAEKIQSITKGSAAAGRLASDVIDLRYEISSGEPFDVTELVGTEFSGFKPTVNATAVLDDEYYKQDISPILYQNYPVAGIKLERDVNILGLPPIKAIPISTSYLTEVELNNFNGYARKWIPYIYNLPQIYKEDFIDLQHKIVNRFFDTPSQAQYNYIINGYYKFVRSGYYKVKFQYVMPDGTKGTEAYFDYYNFIK</sequence>
<accession>A0ABS5VW69</accession>
<protein>
    <submittedName>
        <fullName evidence="1">Uncharacterized protein</fullName>
    </submittedName>
</protein>
<evidence type="ECO:0000313" key="2">
    <source>
        <dbReference type="Proteomes" id="UP000772618"/>
    </source>
</evidence>